<dbReference type="HOGENOM" id="CLU_3174303_0_0_6"/>
<dbReference type="EMBL" id="JH603164">
    <property type="protein sequence ID" value="EIC23786.1"/>
    <property type="molecule type" value="Genomic_DNA"/>
</dbReference>
<evidence type="ECO:0000313" key="2">
    <source>
        <dbReference type="Proteomes" id="UP000002964"/>
    </source>
</evidence>
<reference evidence="1 2" key="2">
    <citation type="submission" date="2011-11" db="EMBL/GenBank/DDBJ databases">
        <authorList>
            <consortium name="US DOE Joint Genome Institute"/>
            <person name="Lucas S."/>
            <person name="Han J."/>
            <person name="Lapidus A."/>
            <person name="Cheng J.-F."/>
            <person name="Goodwin L."/>
            <person name="Pitluck S."/>
            <person name="Peters L."/>
            <person name="Ovchinnikova G."/>
            <person name="Zhang X."/>
            <person name="Detter J.C."/>
            <person name="Han C."/>
            <person name="Tapia R."/>
            <person name="Land M."/>
            <person name="Hauser L."/>
            <person name="Kyrpides N."/>
            <person name="Ivanova N."/>
            <person name="Pagani I."/>
            <person name="Vogl K."/>
            <person name="Liu Z."/>
            <person name="Overmann J."/>
            <person name="Frigaard N.-U."/>
            <person name="Bryant D."/>
            <person name="Woyke T."/>
        </authorList>
    </citation>
    <scope>NUCLEOTIDE SEQUENCE [LARGE SCALE GENOMIC DNA]</scope>
    <source>
        <strain evidence="1 2">970</strain>
    </source>
</reference>
<dbReference type="AlphaFoldDB" id="H8YVZ5"/>
<organism evidence="1 2">
    <name type="scientific">Thiorhodovibrio frisius</name>
    <dbReference type="NCBI Taxonomy" id="631362"/>
    <lineage>
        <taxon>Bacteria</taxon>
        <taxon>Pseudomonadati</taxon>
        <taxon>Pseudomonadota</taxon>
        <taxon>Gammaproteobacteria</taxon>
        <taxon>Chromatiales</taxon>
        <taxon>Chromatiaceae</taxon>
        <taxon>Thiorhodovibrio</taxon>
    </lineage>
</organism>
<reference evidence="2" key="1">
    <citation type="submission" date="2011-06" db="EMBL/GenBank/DDBJ databases">
        <authorList>
            <consortium name="US DOE Joint Genome Institute (JGI-PGF)"/>
            <person name="Lucas S."/>
            <person name="Han J."/>
            <person name="Lapidus A."/>
            <person name="Cheng J.-F."/>
            <person name="Goodwin L."/>
            <person name="Pitluck S."/>
            <person name="Peters L."/>
            <person name="Land M.L."/>
            <person name="Hauser L."/>
            <person name="Vogl K."/>
            <person name="Liu Z."/>
            <person name="Overmann J."/>
            <person name="Frigaard N.-U."/>
            <person name="Bryant D.A."/>
            <person name="Woyke T.J."/>
        </authorList>
    </citation>
    <scope>NUCLEOTIDE SEQUENCE [LARGE SCALE GENOMIC DNA]</scope>
    <source>
        <strain evidence="2">970</strain>
    </source>
</reference>
<name>H8YVZ5_9GAMM</name>
<keyword evidence="2" id="KW-1185">Reference proteome</keyword>
<protein>
    <submittedName>
        <fullName evidence="1">Uncharacterized protein</fullName>
    </submittedName>
</protein>
<accession>H8YVZ5</accession>
<evidence type="ECO:0000313" key="1">
    <source>
        <dbReference type="EMBL" id="EIC23786.1"/>
    </source>
</evidence>
<proteinExistence type="predicted"/>
<gene>
    <name evidence="1" type="ORF">Thi970DRAFT_00297</name>
</gene>
<dbReference type="Proteomes" id="UP000002964">
    <property type="component" value="Unassembled WGS sequence"/>
</dbReference>
<sequence>MNHLQAQHLHELAAGVYSCVTASREADEQEQRFGLLAARRWPNERHH</sequence>